<name>A0A841H180_9BACT</name>
<reference evidence="2 3" key="1">
    <citation type="submission" date="2020-08" db="EMBL/GenBank/DDBJ databases">
        <title>Genomic Encyclopedia of Type Strains, Phase IV (KMG-IV): sequencing the most valuable type-strain genomes for metagenomic binning, comparative biology and taxonomic classification.</title>
        <authorList>
            <person name="Goeker M."/>
        </authorList>
    </citation>
    <scope>NUCLEOTIDE SEQUENCE [LARGE SCALE GENOMIC DNA]</scope>
    <source>
        <strain evidence="2 3">DSM 29007</strain>
    </source>
</reference>
<evidence type="ECO:0000313" key="3">
    <source>
        <dbReference type="Proteomes" id="UP000582837"/>
    </source>
</evidence>
<sequence length="256" mass="27173">MKSDRLRQWANVLFSITQIAAPAIPAAMGLPAIGEVSNRYPTYVVPAGYAFSIWSLIFLLTVIYAVWQALPAQRAHPLLRRVGWLTAAAMLGNTVWELVFPRGWYALSVLVIAGILASLIVVIARTAPRRQSLSATERALVWVTFSIFLGWITVATVANVAGSGLALGWTGAPLTAEMWGIIMIAIAGGIAAAVTWSTGGNAGYALTVVWALVAVFIARRGGDEAVRSGTVAWTAAGSILLILSTLAVSKLRARSE</sequence>
<evidence type="ECO:0000256" key="1">
    <source>
        <dbReference type="SAM" id="Phobius"/>
    </source>
</evidence>
<dbReference type="PANTHER" id="PTHR33802">
    <property type="entry name" value="SI:CH211-161H7.5-RELATED"/>
    <property type="match status" value="1"/>
</dbReference>
<accession>A0A841H180</accession>
<comment type="caution">
    <text evidence="2">The sequence shown here is derived from an EMBL/GenBank/DDBJ whole genome shotgun (WGS) entry which is preliminary data.</text>
</comment>
<feature type="transmembrane region" description="Helical" evidence="1">
    <location>
        <begin position="139"/>
        <end position="158"/>
    </location>
</feature>
<feature type="transmembrane region" description="Helical" evidence="1">
    <location>
        <begin position="82"/>
        <end position="99"/>
    </location>
</feature>
<organism evidence="2 3">
    <name type="scientific">Longimicrobium terrae</name>
    <dbReference type="NCBI Taxonomy" id="1639882"/>
    <lineage>
        <taxon>Bacteria</taxon>
        <taxon>Pseudomonadati</taxon>
        <taxon>Gemmatimonadota</taxon>
        <taxon>Longimicrobiia</taxon>
        <taxon>Longimicrobiales</taxon>
        <taxon>Longimicrobiaceae</taxon>
        <taxon>Longimicrobium</taxon>
    </lineage>
</organism>
<dbReference type="Proteomes" id="UP000582837">
    <property type="component" value="Unassembled WGS sequence"/>
</dbReference>
<dbReference type="AlphaFoldDB" id="A0A841H180"/>
<evidence type="ECO:0000313" key="2">
    <source>
        <dbReference type="EMBL" id="MBB6071669.1"/>
    </source>
</evidence>
<feature type="transmembrane region" description="Helical" evidence="1">
    <location>
        <begin position="105"/>
        <end position="127"/>
    </location>
</feature>
<feature type="transmembrane region" description="Helical" evidence="1">
    <location>
        <begin position="46"/>
        <end position="70"/>
    </location>
</feature>
<dbReference type="RefSeq" id="WP_170032305.1">
    <property type="nucleotide sequence ID" value="NZ_JABDTL010000001.1"/>
</dbReference>
<keyword evidence="1" id="KW-0472">Membrane</keyword>
<feature type="transmembrane region" description="Helical" evidence="1">
    <location>
        <begin position="12"/>
        <end position="34"/>
    </location>
</feature>
<dbReference type="EMBL" id="JACHIA010000010">
    <property type="protein sequence ID" value="MBB6071669.1"/>
    <property type="molecule type" value="Genomic_DNA"/>
</dbReference>
<keyword evidence="3" id="KW-1185">Reference proteome</keyword>
<keyword evidence="1" id="KW-1133">Transmembrane helix</keyword>
<feature type="transmembrane region" description="Helical" evidence="1">
    <location>
        <begin position="231"/>
        <end position="249"/>
    </location>
</feature>
<dbReference type="PANTHER" id="PTHR33802:SF1">
    <property type="entry name" value="XK-RELATED PROTEIN"/>
    <property type="match status" value="1"/>
</dbReference>
<gene>
    <name evidence="2" type="ORF">HNQ61_003308</name>
</gene>
<feature type="transmembrane region" description="Helical" evidence="1">
    <location>
        <begin position="203"/>
        <end position="219"/>
    </location>
</feature>
<keyword evidence="1" id="KW-0812">Transmembrane</keyword>
<protein>
    <submittedName>
        <fullName evidence="2">Uncharacterized membrane protein YjjP (DUF1212 family)</fullName>
    </submittedName>
</protein>
<proteinExistence type="predicted"/>
<feature type="transmembrane region" description="Helical" evidence="1">
    <location>
        <begin position="178"/>
        <end position="196"/>
    </location>
</feature>